<evidence type="ECO:0000313" key="3">
    <source>
        <dbReference type="Proteomes" id="UP000789396"/>
    </source>
</evidence>
<proteinExistence type="predicted"/>
<dbReference type="AlphaFoldDB" id="A0A9N9N5H7"/>
<feature type="non-terminal residue" evidence="2">
    <location>
        <position position="1"/>
    </location>
</feature>
<accession>A0A9N9N5H7</accession>
<name>A0A9N9N5H7_9GLOM</name>
<keyword evidence="3" id="KW-1185">Reference proteome</keyword>
<dbReference type="Proteomes" id="UP000789396">
    <property type="component" value="Unassembled WGS sequence"/>
</dbReference>
<dbReference type="EMBL" id="CAJVPZ010020689">
    <property type="protein sequence ID" value="CAG8702103.1"/>
    <property type="molecule type" value="Genomic_DNA"/>
</dbReference>
<evidence type="ECO:0000256" key="1">
    <source>
        <dbReference type="SAM" id="MobiDB-lite"/>
    </source>
</evidence>
<organism evidence="2 3">
    <name type="scientific">Racocetra fulgida</name>
    <dbReference type="NCBI Taxonomy" id="60492"/>
    <lineage>
        <taxon>Eukaryota</taxon>
        <taxon>Fungi</taxon>
        <taxon>Fungi incertae sedis</taxon>
        <taxon>Mucoromycota</taxon>
        <taxon>Glomeromycotina</taxon>
        <taxon>Glomeromycetes</taxon>
        <taxon>Diversisporales</taxon>
        <taxon>Gigasporaceae</taxon>
        <taxon>Racocetra</taxon>
    </lineage>
</organism>
<gene>
    <name evidence="2" type="ORF">RFULGI_LOCUS10449</name>
</gene>
<sequence>MFGPTYGRSGTGQGDGSCGRALQQDISELKTKWHQLCKKEITNPNSQCITDTQRWEYDNPFKNLSENLFLIALNKPSTEYISDQAIADNNFNEKTFQNNIVVELSQDSDDMIIELLPQDENYNNELPPGGDKTNLPQDIIVELLQGENGTIEERIKSKKKELYSLLDEVK</sequence>
<protein>
    <submittedName>
        <fullName evidence="2">4849_t:CDS:1</fullName>
    </submittedName>
</protein>
<comment type="caution">
    <text evidence="2">The sequence shown here is derived from an EMBL/GenBank/DDBJ whole genome shotgun (WGS) entry which is preliminary data.</text>
</comment>
<evidence type="ECO:0000313" key="2">
    <source>
        <dbReference type="EMBL" id="CAG8702103.1"/>
    </source>
</evidence>
<feature type="region of interest" description="Disordered" evidence="1">
    <location>
        <begin position="1"/>
        <end position="20"/>
    </location>
</feature>
<reference evidence="2" key="1">
    <citation type="submission" date="2021-06" db="EMBL/GenBank/DDBJ databases">
        <authorList>
            <person name="Kallberg Y."/>
            <person name="Tangrot J."/>
            <person name="Rosling A."/>
        </authorList>
    </citation>
    <scope>NUCLEOTIDE SEQUENCE</scope>
    <source>
        <strain evidence="2">IN212</strain>
    </source>
</reference>